<dbReference type="Proteomes" id="UP000198882">
    <property type="component" value="Unassembled WGS sequence"/>
</dbReference>
<feature type="transmembrane region" description="Helical" evidence="1">
    <location>
        <begin position="48"/>
        <end position="66"/>
    </location>
</feature>
<dbReference type="Pfam" id="PF01569">
    <property type="entry name" value="PAP2"/>
    <property type="match status" value="1"/>
</dbReference>
<accession>A0A1G9E937</accession>
<feature type="transmembrane region" description="Helical" evidence="1">
    <location>
        <begin position="134"/>
        <end position="153"/>
    </location>
</feature>
<keyword evidence="1" id="KW-0812">Transmembrane</keyword>
<dbReference type="Gene3D" id="1.20.144.10">
    <property type="entry name" value="Phosphatidic acid phosphatase type 2/haloperoxidase"/>
    <property type="match status" value="1"/>
</dbReference>
<name>A0A1G9E937_9EURY</name>
<dbReference type="InterPro" id="IPR036938">
    <property type="entry name" value="PAP2/HPO_sf"/>
</dbReference>
<reference evidence="4" key="1">
    <citation type="submission" date="2016-10" db="EMBL/GenBank/DDBJ databases">
        <authorList>
            <person name="Varghese N."/>
            <person name="Submissions S."/>
        </authorList>
    </citation>
    <scope>NUCLEOTIDE SEQUENCE [LARGE SCALE GENOMIC DNA]</scope>
    <source>
        <strain evidence="4">B4,CECT 8067,JCM 17497</strain>
    </source>
</reference>
<dbReference type="SUPFAM" id="SSF48317">
    <property type="entry name" value="Acid phosphatase/Vanadium-dependent haloperoxidase"/>
    <property type="match status" value="1"/>
</dbReference>
<dbReference type="EMBL" id="FNFE01000006">
    <property type="protein sequence ID" value="SDK72545.1"/>
    <property type="molecule type" value="Genomic_DNA"/>
</dbReference>
<evidence type="ECO:0000256" key="1">
    <source>
        <dbReference type="SAM" id="Phobius"/>
    </source>
</evidence>
<feature type="domain" description="Phosphatidic acid phosphatase type 2/haloperoxidase" evidence="2">
    <location>
        <begin position="56"/>
        <end position="177"/>
    </location>
</feature>
<keyword evidence="4" id="KW-1185">Reference proteome</keyword>
<dbReference type="PANTHER" id="PTHR14969:SF13">
    <property type="entry name" value="AT30094P"/>
    <property type="match status" value="1"/>
</dbReference>
<keyword evidence="1" id="KW-0472">Membrane</keyword>
<feature type="transmembrane region" description="Helical" evidence="1">
    <location>
        <begin position="271"/>
        <end position="294"/>
    </location>
</feature>
<dbReference type="PANTHER" id="PTHR14969">
    <property type="entry name" value="SPHINGOSINE-1-PHOSPHATE PHOSPHOHYDROLASE"/>
    <property type="match status" value="1"/>
</dbReference>
<evidence type="ECO:0000313" key="4">
    <source>
        <dbReference type="Proteomes" id="UP000198882"/>
    </source>
</evidence>
<evidence type="ECO:0000259" key="2">
    <source>
        <dbReference type="Pfam" id="PF01569"/>
    </source>
</evidence>
<feature type="transmembrane region" description="Helical" evidence="1">
    <location>
        <begin position="15"/>
        <end position="36"/>
    </location>
</feature>
<organism evidence="3 4">
    <name type="scientific">Natronorubrum texcoconense</name>
    <dbReference type="NCBI Taxonomy" id="1095776"/>
    <lineage>
        <taxon>Archaea</taxon>
        <taxon>Methanobacteriati</taxon>
        <taxon>Methanobacteriota</taxon>
        <taxon>Stenosarchaea group</taxon>
        <taxon>Halobacteria</taxon>
        <taxon>Halobacteriales</taxon>
        <taxon>Natrialbaceae</taxon>
        <taxon>Natronorubrum</taxon>
    </lineage>
</organism>
<feature type="transmembrane region" description="Helical" evidence="1">
    <location>
        <begin position="214"/>
        <end position="233"/>
    </location>
</feature>
<feature type="transmembrane region" description="Helical" evidence="1">
    <location>
        <begin position="159"/>
        <end position="176"/>
    </location>
</feature>
<dbReference type="STRING" id="1095776.SAMN04515672_3808"/>
<gene>
    <name evidence="3" type="ORF">SAMN04515672_3808</name>
</gene>
<dbReference type="RefSeq" id="WP_090310598.1">
    <property type="nucleotide sequence ID" value="NZ_FNFE01000006.1"/>
</dbReference>
<feature type="transmembrane region" description="Helical" evidence="1">
    <location>
        <begin position="188"/>
        <end position="208"/>
    </location>
</feature>
<protein>
    <submittedName>
        <fullName evidence="3">PAP2 superfamily protein</fullName>
    </submittedName>
</protein>
<proteinExistence type="predicted"/>
<dbReference type="AlphaFoldDB" id="A0A1G9E937"/>
<evidence type="ECO:0000313" key="3">
    <source>
        <dbReference type="EMBL" id="SDK72545.1"/>
    </source>
</evidence>
<feature type="transmembrane region" description="Helical" evidence="1">
    <location>
        <begin position="240"/>
        <end position="259"/>
    </location>
</feature>
<sequence>MWFDPAVVEAVRDAVPTWLGVVMVVLSYLGSIYLIAPSMIAAYWANRDLVAPWLGGVIGCYGLMSITKSYHTASRPIVGPPVDGSAFPGWFVPWYEHAAHISTTSFPSGHAMAATIIVGMIVVDLPVGTLWKRAVAGAAVIGWVGFTRVGLAVHFPGDVVGGIAYALGFLAVYYLGRRYVPRRTSYGETTAAFTVGFLFALVAVIYVGSRNSHIAFGGGIGALLAWQFAPAIADRMRDTLWETVAPLVGVVIVVGTWFVTDLGIGNRAFIVAWSALFLAAVILVPWIAPTGAFWTATKRRSRRLIGWRIGRGDHDSQP</sequence>
<keyword evidence="1" id="KW-1133">Transmembrane helix</keyword>
<feature type="transmembrane region" description="Helical" evidence="1">
    <location>
        <begin position="109"/>
        <end position="127"/>
    </location>
</feature>
<dbReference type="InterPro" id="IPR000326">
    <property type="entry name" value="PAP2/HPO"/>
</dbReference>
<dbReference type="OrthoDB" id="10182at2157"/>